<evidence type="ECO:0008006" key="10">
    <source>
        <dbReference type="Google" id="ProtNLM"/>
    </source>
</evidence>
<feature type="transmembrane region" description="Helical" evidence="7">
    <location>
        <begin position="201"/>
        <end position="223"/>
    </location>
</feature>
<evidence type="ECO:0000256" key="6">
    <source>
        <dbReference type="ARBA" id="ARBA00023136"/>
    </source>
</evidence>
<protein>
    <recommendedName>
        <fullName evidence="10">Battenin</fullName>
    </recommendedName>
</protein>
<dbReference type="GO" id="GO:0012505">
    <property type="term" value="C:endomembrane system"/>
    <property type="evidence" value="ECO:0007669"/>
    <property type="project" value="UniProtKB-SubCell"/>
</dbReference>
<reference evidence="9" key="1">
    <citation type="submission" date="2021-01" db="EMBL/GenBank/DDBJ databases">
        <authorList>
            <person name="Corre E."/>
            <person name="Pelletier E."/>
            <person name="Niang G."/>
            <person name="Scheremetjew M."/>
            <person name="Finn R."/>
            <person name="Kale V."/>
            <person name="Holt S."/>
            <person name="Cochrane G."/>
            <person name="Meng A."/>
            <person name="Brown T."/>
            <person name="Cohen L."/>
        </authorList>
    </citation>
    <scope>NUCLEOTIDE SEQUENCE</scope>
    <source>
        <strain evidence="9">CCMP3303</strain>
    </source>
</reference>
<dbReference type="SUPFAM" id="SSF103473">
    <property type="entry name" value="MFS general substrate transporter"/>
    <property type="match status" value="1"/>
</dbReference>
<evidence type="ECO:0000256" key="8">
    <source>
        <dbReference type="SAM" id="MobiDB-lite"/>
    </source>
</evidence>
<sequence length="280" mass="30964">MAYNSNDQNVGCGSYSVDEEGRLLTNETCTRGESRSHDDIDGRGSGLELSRGAGGLPMMPDSQDDVEPFEDEYHEVNSLHGDDHHGGGEDVDIPSLRPLERLKLSASFWPYMVPLFTVYAAEYALQAGAWTAIGFPVDSEEARDQFYEYSNWTYQAGVFLSRSSGTVYQASMAVFWLMPILQCMNLVFFTVLAATHFWYDYTMLILCFYVGLLGGGVYVNGFLRINSDLPRSVREFALATVSVADTIGIVVADISGLFIQSCLYQRNGIAGAVVQCPLQR</sequence>
<dbReference type="InterPro" id="IPR003492">
    <property type="entry name" value="Battenin_disease_Cln3"/>
</dbReference>
<organism evidence="9">
    <name type="scientific">Minutocellus polymorphus</name>
    <dbReference type="NCBI Taxonomy" id="265543"/>
    <lineage>
        <taxon>Eukaryota</taxon>
        <taxon>Sar</taxon>
        <taxon>Stramenopiles</taxon>
        <taxon>Ochrophyta</taxon>
        <taxon>Bacillariophyta</taxon>
        <taxon>Mediophyceae</taxon>
        <taxon>Cymatosirophycidae</taxon>
        <taxon>Cymatosirales</taxon>
        <taxon>Cymatosiraceae</taxon>
        <taxon>Minutocellus</taxon>
    </lineage>
</organism>
<evidence type="ECO:0000256" key="3">
    <source>
        <dbReference type="ARBA" id="ARBA00022448"/>
    </source>
</evidence>
<keyword evidence="4 7" id="KW-0812">Transmembrane</keyword>
<comment type="subcellular location">
    <subcellularLocation>
        <location evidence="1">Endomembrane system</location>
        <topology evidence="1">Multi-pass membrane protein</topology>
    </subcellularLocation>
</comment>
<dbReference type="PANTHER" id="PTHR10981">
    <property type="entry name" value="BATTENIN"/>
    <property type="match status" value="1"/>
</dbReference>
<proteinExistence type="inferred from homology"/>
<dbReference type="PRINTS" id="PR01315">
    <property type="entry name" value="BATTENIN"/>
</dbReference>
<dbReference type="PANTHER" id="PTHR10981:SF0">
    <property type="entry name" value="BATTENIN"/>
    <property type="match status" value="1"/>
</dbReference>
<accession>A0A7S0AUP9</accession>
<dbReference type="Pfam" id="PF02487">
    <property type="entry name" value="CLN3"/>
    <property type="match status" value="1"/>
</dbReference>
<comment type="similarity">
    <text evidence="2 7">Belongs to the battenin family.</text>
</comment>
<evidence type="ECO:0000256" key="7">
    <source>
        <dbReference type="RuleBase" id="RU361113"/>
    </source>
</evidence>
<feature type="compositionally biased region" description="Basic and acidic residues" evidence="8">
    <location>
        <begin position="30"/>
        <end position="42"/>
    </location>
</feature>
<feature type="transmembrane region" description="Helical" evidence="7">
    <location>
        <begin position="235"/>
        <end position="259"/>
    </location>
</feature>
<evidence type="ECO:0000313" key="9">
    <source>
        <dbReference type="EMBL" id="CAD8373995.1"/>
    </source>
</evidence>
<keyword evidence="3" id="KW-0813">Transport</keyword>
<dbReference type="GO" id="GO:0051453">
    <property type="term" value="P:regulation of intracellular pH"/>
    <property type="evidence" value="ECO:0007669"/>
    <property type="project" value="TreeGrafter"/>
</dbReference>
<evidence type="ECO:0000256" key="2">
    <source>
        <dbReference type="ARBA" id="ARBA00007467"/>
    </source>
</evidence>
<feature type="region of interest" description="Disordered" evidence="8">
    <location>
        <begin position="26"/>
        <end position="65"/>
    </location>
</feature>
<evidence type="ECO:0000256" key="5">
    <source>
        <dbReference type="ARBA" id="ARBA00022989"/>
    </source>
</evidence>
<dbReference type="InterPro" id="IPR036259">
    <property type="entry name" value="MFS_trans_sf"/>
</dbReference>
<feature type="transmembrane region" description="Helical" evidence="7">
    <location>
        <begin position="173"/>
        <end position="195"/>
    </location>
</feature>
<gene>
    <name evidence="9" type="ORF">MPOL1434_LOCUS7748</name>
</gene>
<keyword evidence="5 7" id="KW-1133">Transmembrane helix</keyword>
<dbReference type="EMBL" id="HBEJ01013171">
    <property type="protein sequence ID" value="CAD8373995.1"/>
    <property type="molecule type" value="Transcribed_RNA"/>
</dbReference>
<dbReference type="GO" id="GO:0005773">
    <property type="term" value="C:vacuole"/>
    <property type="evidence" value="ECO:0007669"/>
    <property type="project" value="UniProtKB-ARBA"/>
</dbReference>
<evidence type="ECO:0000256" key="4">
    <source>
        <dbReference type="ARBA" id="ARBA00022692"/>
    </source>
</evidence>
<keyword evidence="6 7" id="KW-0472">Membrane</keyword>
<dbReference type="AlphaFoldDB" id="A0A7S0AUP9"/>
<name>A0A7S0AUP9_9STRA</name>
<dbReference type="GO" id="GO:0016020">
    <property type="term" value="C:membrane"/>
    <property type="evidence" value="ECO:0007669"/>
    <property type="project" value="InterPro"/>
</dbReference>
<evidence type="ECO:0000256" key="1">
    <source>
        <dbReference type="ARBA" id="ARBA00004127"/>
    </source>
</evidence>
<comment type="caution">
    <text evidence="7">Lacks conserved residue(s) required for the propagation of feature annotation.</text>
</comment>